<feature type="domain" description="BPL/LPL catalytic" evidence="2">
    <location>
        <begin position="19"/>
        <end position="119"/>
    </location>
</feature>
<name>A0ABQ7GN18_DUNSA</name>
<dbReference type="Pfam" id="PF03099">
    <property type="entry name" value="BPL_LplA_LipB"/>
    <property type="match status" value="1"/>
</dbReference>
<sequence length="446" mass="45837">MAVLKKGGRMGRALITAQEMTSTQEFMRANLAGLGDGVVIVADRQTAGKGRGGNVWTSPAGCLMFSCSRQLGVMPTQAPFINYVVCLGVVKGIQDAVRDCFGPDAPHLPIAIKWPNDIYHLPPSNSSGSSNPGPAASHAARSCQGANGGTADSEQGANSGEVRRVSTSAPGAGSSKNAAAADEAKASTPGLAAPRDASNSQGASTPAPGADCETAPGADTGKDAIVTDGASTESTAVPPPAGPQKIGGALIHTTWSRDRFNVVTGIGLNLSNAHPTTCLNAILKSCYEQSRGTGAQGSMGAGPHTEASAAPGAMEGSQGADGGREPWHLPQEVVLAHIMNRLDECFQVFEELGFGPLEADYLASWMHSGQQLRFLEHGQRSLPASSDPSGHPDLGSGTSLASLTIQGLSPTGFLMAVEESTGRRFELTPDGNSLDMMAGLIRRKLQ</sequence>
<feature type="region of interest" description="Disordered" evidence="1">
    <location>
        <begin position="380"/>
        <end position="400"/>
    </location>
</feature>
<evidence type="ECO:0000313" key="3">
    <source>
        <dbReference type="EMBL" id="KAF5836004.1"/>
    </source>
</evidence>
<dbReference type="EMBL" id="MU069679">
    <property type="protein sequence ID" value="KAF5836004.1"/>
    <property type="molecule type" value="Genomic_DNA"/>
</dbReference>
<dbReference type="InterPro" id="IPR004143">
    <property type="entry name" value="BPL_LPL_catalytic"/>
</dbReference>
<dbReference type="PANTHER" id="PTHR12835">
    <property type="entry name" value="BIOTIN PROTEIN LIGASE"/>
    <property type="match status" value="1"/>
</dbReference>
<evidence type="ECO:0000259" key="2">
    <source>
        <dbReference type="Pfam" id="PF03099"/>
    </source>
</evidence>
<dbReference type="SUPFAM" id="SSF55681">
    <property type="entry name" value="Class II aaRS and biotin synthetases"/>
    <property type="match status" value="2"/>
</dbReference>
<accession>A0ABQ7GN18</accession>
<protein>
    <recommendedName>
        <fullName evidence="2">BPL/LPL catalytic domain-containing protein</fullName>
    </recommendedName>
</protein>
<dbReference type="InterPro" id="IPR045864">
    <property type="entry name" value="aa-tRNA-synth_II/BPL/LPL"/>
</dbReference>
<gene>
    <name evidence="3" type="ORF">DUNSADRAFT_6573</name>
</gene>
<dbReference type="Gene3D" id="3.30.930.10">
    <property type="entry name" value="Bira Bifunctional Protein, Domain 2"/>
    <property type="match status" value="1"/>
</dbReference>
<dbReference type="Proteomes" id="UP000815325">
    <property type="component" value="Unassembled WGS sequence"/>
</dbReference>
<feature type="compositionally biased region" description="Low complexity" evidence="1">
    <location>
        <begin position="168"/>
        <end position="181"/>
    </location>
</feature>
<proteinExistence type="predicted"/>
<evidence type="ECO:0000313" key="4">
    <source>
        <dbReference type="Proteomes" id="UP000815325"/>
    </source>
</evidence>
<dbReference type="PANTHER" id="PTHR12835:SF5">
    <property type="entry name" value="BIOTIN--PROTEIN LIGASE"/>
    <property type="match status" value="1"/>
</dbReference>
<comment type="caution">
    <text evidence="3">The sequence shown here is derived from an EMBL/GenBank/DDBJ whole genome shotgun (WGS) entry which is preliminary data.</text>
</comment>
<feature type="region of interest" description="Disordered" evidence="1">
    <location>
        <begin position="292"/>
        <end position="326"/>
    </location>
</feature>
<keyword evidence="4" id="KW-1185">Reference proteome</keyword>
<organism evidence="3 4">
    <name type="scientific">Dunaliella salina</name>
    <name type="common">Green alga</name>
    <name type="synonym">Protococcus salinus</name>
    <dbReference type="NCBI Taxonomy" id="3046"/>
    <lineage>
        <taxon>Eukaryota</taxon>
        <taxon>Viridiplantae</taxon>
        <taxon>Chlorophyta</taxon>
        <taxon>core chlorophytes</taxon>
        <taxon>Chlorophyceae</taxon>
        <taxon>CS clade</taxon>
        <taxon>Chlamydomonadales</taxon>
        <taxon>Dunaliellaceae</taxon>
        <taxon>Dunaliella</taxon>
    </lineage>
</organism>
<feature type="compositionally biased region" description="Low complexity" evidence="1">
    <location>
        <begin position="123"/>
        <end position="137"/>
    </location>
</feature>
<feature type="region of interest" description="Disordered" evidence="1">
    <location>
        <begin position="123"/>
        <end position="225"/>
    </location>
</feature>
<evidence type="ECO:0000256" key="1">
    <source>
        <dbReference type="SAM" id="MobiDB-lite"/>
    </source>
</evidence>
<reference evidence="3" key="1">
    <citation type="submission" date="2017-08" db="EMBL/GenBank/DDBJ databases">
        <authorList>
            <person name="Polle J.E."/>
            <person name="Barry K."/>
            <person name="Cushman J."/>
            <person name="Schmutz J."/>
            <person name="Tran D."/>
            <person name="Hathwaick L.T."/>
            <person name="Yim W.C."/>
            <person name="Jenkins J."/>
            <person name="Mckie-Krisberg Z.M."/>
            <person name="Prochnik S."/>
            <person name="Lindquist E."/>
            <person name="Dockter R.B."/>
            <person name="Adam C."/>
            <person name="Molina H."/>
            <person name="Bunkerborg J."/>
            <person name="Jin E."/>
            <person name="Buchheim M."/>
            <person name="Magnuson J."/>
        </authorList>
    </citation>
    <scope>NUCLEOTIDE SEQUENCE</scope>
    <source>
        <strain evidence="3">CCAP 19/18</strain>
    </source>
</reference>